<keyword evidence="6 14" id="KW-0812">Transmembrane</keyword>
<evidence type="ECO:0000313" key="20">
    <source>
        <dbReference type="Proteomes" id="UP000292639"/>
    </source>
</evidence>
<accession>A0A4Q9R9W9</accession>
<evidence type="ECO:0000256" key="11">
    <source>
        <dbReference type="ARBA" id="ARBA00023136"/>
    </source>
</evidence>
<dbReference type="InterPro" id="IPR036942">
    <property type="entry name" value="Beta-barrel_TonB_sf"/>
</dbReference>
<keyword evidence="8" id="KW-0408">Iron</keyword>
<dbReference type="CDD" id="cd01347">
    <property type="entry name" value="ligand_gated_channel"/>
    <property type="match status" value="1"/>
</dbReference>
<feature type="short sequence motif" description="TonB C-terminal box" evidence="15">
    <location>
        <begin position="664"/>
        <end position="681"/>
    </location>
</feature>
<evidence type="ECO:0000256" key="9">
    <source>
        <dbReference type="ARBA" id="ARBA00023065"/>
    </source>
</evidence>
<keyword evidence="9" id="KW-0406">Ion transport</keyword>
<dbReference type="InterPro" id="IPR037066">
    <property type="entry name" value="Plug_dom_sf"/>
</dbReference>
<comment type="similarity">
    <text evidence="2 14 16">Belongs to the TonB-dependent receptor family.</text>
</comment>
<dbReference type="GO" id="GO:0015891">
    <property type="term" value="P:siderophore transport"/>
    <property type="evidence" value="ECO:0007669"/>
    <property type="project" value="InterPro"/>
</dbReference>
<keyword evidence="4 14" id="KW-1134">Transmembrane beta strand</keyword>
<evidence type="ECO:0000256" key="10">
    <source>
        <dbReference type="ARBA" id="ARBA00023077"/>
    </source>
</evidence>
<dbReference type="GO" id="GO:0015344">
    <property type="term" value="F:siderophore uptake transmembrane transporter activity"/>
    <property type="evidence" value="ECO:0007669"/>
    <property type="project" value="TreeGrafter"/>
</dbReference>
<dbReference type="Gene3D" id="2.170.130.10">
    <property type="entry name" value="TonB-dependent receptor, plug domain"/>
    <property type="match status" value="1"/>
</dbReference>
<keyword evidence="5" id="KW-0410">Iron transport</keyword>
<comment type="subcellular location">
    <subcellularLocation>
        <location evidence="1 14">Cell outer membrane</location>
        <topology evidence="1 14">Multi-pass membrane protein</topology>
    </subcellularLocation>
</comment>
<dbReference type="InterPro" id="IPR039426">
    <property type="entry name" value="TonB-dep_rcpt-like"/>
</dbReference>
<dbReference type="NCBIfam" id="TIGR01783">
    <property type="entry name" value="TonB-siderophor"/>
    <property type="match status" value="1"/>
</dbReference>
<evidence type="ECO:0000256" key="5">
    <source>
        <dbReference type="ARBA" id="ARBA00022496"/>
    </source>
</evidence>
<dbReference type="PANTHER" id="PTHR32552:SF82">
    <property type="entry name" value="FCUA PROTEIN"/>
    <property type="match status" value="1"/>
</dbReference>
<dbReference type="GO" id="GO:0009279">
    <property type="term" value="C:cell outer membrane"/>
    <property type="evidence" value="ECO:0007669"/>
    <property type="project" value="UniProtKB-SubCell"/>
</dbReference>
<dbReference type="InterPro" id="IPR000531">
    <property type="entry name" value="Beta-barrel_TonB"/>
</dbReference>
<dbReference type="EMBL" id="QJUP01000012">
    <property type="protein sequence ID" value="TBU96574.1"/>
    <property type="molecule type" value="Genomic_DNA"/>
</dbReference>
<dbReference type="Proteomes" id="UP000292639">
    <property type="component" value="Unassembled WGS sequence"/>
</dbReference>
<evidence type="ECO:0000256" key="13">
    <source>
        <dbReference type="ARBA" id="ARBA00023237"/>
    </source>
</evidence>
<protein>
    <submittedName>
        <fullName evidence="19">TonB-dependent siderophore receptor</fullName>
    </submittedName>
</protein>
<keyword evidence="11 14" id="KW-0472">Membrane</keyword>
<dbReference type="PROSITE" id="PS52016">
    <property type="entry name" value="TONB_DEPENDENT_REC_3"/>
    <property type="match status" value="1"/>
</dbReference>
<dbReference type="InterPro" id="IPR010105">
    <property type="entry name" value="TonB_sidphr_rcpt"/>
</dbReference>
<evidence type="ECO:0000256" key="15">
    <source>
        <dbReference type="PROSITE-ProRule" id="PRU10144"/>
    </source>
</evidence>
<evidence type="ECO:0000259" key="17">
    <source>
        <dbReference type="Pfam" id="PF00593"/>
    </source>
</evidence>
<keyword evidence="20" id="KW-1185">Reference proteome</keyword>
<feature type="domain" description="TonB-dependent receptor-like beta-barrel" evidence="17">
    <location>
        <begin position="236"/>
        <end position="648"/>
    </location>
</feature>
<evidence type="ECO:0000256" key="8">
    <source>
        <dbReference type="ARBA" id="ARBA00023004"/>
    </source>
</evidence>
<dbReference type="AlphaFoldDB" id="A0A4Q9R9W9"/>
<evidence type="ECO:0000256" key="3">
    <source>
        <dbReference type="ARBA" id="ARBA00022448"/>
    </source>
</evidence>
<evidence type="ECO:0000256" key="1">
    <source>
        <dbReference type="ARBA" id="ARBA00004571"/>
    </source>
</evidence>
<evidence type="ECO:0000256" key="6">
    <source>
        <dbReference type="ARBA" id="ARBA00022692"/>
    </source>
</evidence>
<evidence type="ECO:0000256" key="7">
    <source>
        <dbReference type="ARBA" id="ARBA00022729"/>
    </source>
</evidence>
<evidence type="ECO:0000256" key="14">
    <source>
        <dbReference type="PROSITE-ProRule" id="PRU01360"/>
    </source>
</evidence>
<evidence type="ECO:0000259" key="18">
    <source>
        <dbReference type="Pfam" id="PF07715"/>
    </source>
</evidence>
<reference evidence="19 20" key="1">
    <citation type="submission" date="2018-06" db="EMBL/GenBank/DDBJ databases">
        <title>Three novel Pseudomonas species isolated from symptomatic oak.</title>
        <authorList>
            <person name="Bueno-Gonzalez V."/>
            <person name="Brady C."/>
        </authorList>
    </citation>
    <scope>NUCLEOTIDE SEQUENCE [LARGE SCALE GENOMIC DNA]</scope>
    <source>
        <strain evidence="19 20">P17C</strain>
    </source>
</reference>
<dbReference type="Gene3D" id="2.40.170.20">
    <property type="entry name" value="TonB-dependent receptor, beta-barrel domain"/>
    <property type="match status" value="1"/>
</dbReference>
<dbReference type="GO" id="GO:0038023">
    <property type="term" value="F:signaling receptor activity"/>
    <property type="evidence" value="ECO:0007669"/>
    <property type="project" value="InterPro"/>
</dbReference>
<dbReference type="Pfam" id="PF00593">
    <property type="entry name" value="TonB_dep_Rec_b-barrel"/>
    <property type="match status" value="1"/>
</dbReference>
<evidence type="ECO:0000256" key="2">
    <source>
        <dbReference type="ARBA" id="ARBA00009810"/>
    </source>
</evidence>
<feature type="domain" description="TonB-dependent receptor plug" evidence="18">
    <location>
        <begin position="41"/>
        <end position="138"/>
    </location>
</feature>
<comment type="caution">
    <text evidence="19">The sequence shown here is derived from an EMBL/GenBank/DDBJ whole genome shotgun (WGS) entry which is preliminary data.</text>
</comment>
<dbReference type="Pfam" id="PF07715">
    <property type="entry name" value="Plug"/>
    <property type="match status" value="1"/>
</dbReference>
<evidence type="ECO:0000313" key="19">
    <source>
        <dbReference type="EMBL" id="TBU96574.1"/>
    </source>
</evidence>
<name>A0A4Q9R9W9_9GAMM</name>
<proteinExistence type="inferred from homology"/>
<dbReference type="InterPro" id="IPR010917">
    <property type="entry name" value="TonB_rcpt_CS"/>
</dbReference>
<keyword evidence="10 16" id="KW-0798">TonB box</keyword>
<evidence type="ECO:0000256" key="12">
    <source>
        <dbReference type="ARBA" id="ARBA00023170"/>
    </source>
</evidence>
<evidence type="ECO:0000256" key="4">
    <source>
        <dbReference type="ARBA" id="ARBA00022452"/>
    </source>
</evidence>
<keyword evidence="3 14" id="KW-0813">Transport</keyword>
<dbReference type="PROSITE" id="PS01156">
    <property type="entry name" value="TONB_DEPENDENT_REC_2"/>
    <property type="match status" value="1"/>
</dbReference>
<keyword evidence="7" id="KW-0732">Signal</keyword>
<sequence>MALEMAPVMVGATRSGDLPEAYAGGQVARGGRLGLLGNTDVMDAPFNITSYTAKAMEDQQAYSVMSVIRNDPAVHSSMPVGGLGEYFYMRGFYTQSHELAWDGLYGLVPHNRTPSEFMERVEVLKGPGALLYGMSLGGAVGGTVNLVPKRAEDVPLTRLTTSYVSDANLGGHLDVGRRFGQDNAFGIRVNALRAHGDLSIDGQEENRTLGSVALDFRGERVRASADFYSIKEQQRGGVPLLTSFASADIPKAPDPTINPLPGAYINSRSKAAIGSLEVDFNDQWLGYLKAGIKEQDGSGYLTNAFGANAQASGDFTARSFVVNNYFDVRSTETGVRGSFSTGGIGHSLVASANLIVQESGAVASLITWPSNLYRPGTPVLAAKPNSYKTAETTLSSLALADTLSFAEDRYLLTLGVRQQRVETKGFDSSGAETSHYDEKALTPAAGLVLKPWSIPVSLYANYIEGLSEGGQVTDASASDYGKVFSPIKSKQVEAGVKWDMGELLTTLSVFQIEKPTVIKDSAINTYGQDGEQRNRGIEWTFAGKVAKDVRLQGGAMYLRPIMLKTLNGQYDDNDAIGVPRRSGTLGVEWDLPWLPGLTLTGRGTYAGNQYADSANTQELPSWTRVDLGMRYATKLAGHATVWRADVMNAFDKRYWEGVYNTTGAATVGVPRIYRLSMQIDF</sequence>
<dbReference type="InterPro" id="IPR012910">
    <property type="entry name" value="Plug_dom"/>
</dbReference>
<gene>
    <name evidence="19" type="ORF">DNJ96_10550</name>
</gene>
<dbReference type="PANTHER" id="PTHR32552">
    <property type="entry name" value="FERRICHROME IRON RECEPTOR-RELATED"/>
    <property type="match status" value="1"/>
</dbReference>
<organism evidence="19 20">
    <name type="scientific">Stutzerimonas kirkiae</name>
    <dbReference type="NCBI Taxonomy" id="2211392"/>
    <lineage>
        <taxon>Bacteria</taxon>
        <taxon>Pseudomonadati</taxon>
        <taxon>Pseudomonadota</taxon>
        <taxon>Gammaproteobacteria</taxon>
        <taxon>Pseudomonadales</taxon>
        <taxon>Pseudomonadaceae</taxon>
        <taxon>Stutzerimonas</taxon>
    </lineage>
</organism>
<keyword evidence="12 19" id="KW-0675">Receptor</keyword>
<evidence type="ECO:0000256" key="16">
    <source>
        <dbReference type="RuleBase" id="RU003357"/>
    </source>
</evidence>
<dbReference type="SUPFAM" id="SSF56935">
    <property type="entry name" value="Porins"/>
    <property type="match status" value="1"/>
</dbReference>
<keyword evidence="13 14" id="KW-0998">Cell outer membrane</keyword>